<evidence type="ECO:0000313" key="11">
    <source>
        <dbReference type="EMBL" id="CAE6498967.1"/>
    </source>
</evidence>
<keyword evidence="6" id="KW-0804">Transcription</keyword>
<dbReference type="PROSITE" id="PS01360">
    <property type="entry name" value="ZF_MYND_1"/>
    <property type="match status" value="1"/>
</dbReference>
<feature type="region of interest" description="Disordered" evidence="9">
    <location>
        <begin position="754"/>
        <end position="774"/>
    </location>
</feature>
<gene>
    <name evidence="11" type="ORF">RDB_LOCUS110092</name>
</gene>
<keyword evidence="2 8" id="KW-0863">Zinc-finger</keyword>
<protein>
    <recommendedName>
        <fullName evidence="10">MYND-type domain-containing protein</fullName>
    </recommendedName>
</protein>
<dbReference type="PANTHER" id="PTHR10237">
    <property type="entry name" value="DEFORMED EPIDERMAL AUTOREGULATORY FACTOR 1 HOMOLOG SUPPRESSIN"/>
    <property type="match status" value="1"/>
</dbReference>
<proteinExistence type="predicted"/>
<evidence type="ECO:0000256" key="5">
    <source>
        <dbReference type="ARBA" id="ARBA00023125"/>
    </source>
</evidence>
<evidence type="ECO:0000256" key="8">
    <source>
        <dbReference type="PROSITE-ProRule" id="PRU00134"/>
    </source>
</evidence>
<evidence type="ECO:0000259" key="10">
    <source>
        <dbReference type="PROSITE" id="PS50865"/>
    </source>
</evidence>
<evidence type="ECO:0000256" key="9">
    <source>
        <dbReference type="SAM" id="MobiDB-lite"/>
    </source>
</evidence>
<feature type="domain" description="MYND-type" evidence="10">
    <location>
        <begin position="1138"/>
        <end position="1177"/>
    </location>
</feature>
<keyword evidence="4" id="KW-0805">Transcription regulation</keyword>
<dbReference type="InterPro" id="IPR027974">
    <property type="entry name" value="DUF4470"/>
</dbReference>
<evidence type="ECO:0000256" key="4">
    <source>
        <dbReference type="ARBA" id="ARBA00023015"/>
    </source>
</evidence>
<dbReference type="InterPro" id="IPR002893">
    <property type="entry name" value="Znf_MYND"/>
</dbReference>
<dbReference type="Gene3D" id="6.10.140.2220">
    <property type="match status" value="1"/>
</dbReference>
<evidence type="ECO:0000313" key="12">
    <source>
        <dbReference type="Proteomes" id="UP000663853"/>
    </source>
</evidence>
<accession>A0A8H3CYD2</accession>
<organism evidence="11 12">
    <name type="scientific">Rhizoctonia solani</name>
    <dbReference type="NCBI Taxonomy" id="456999"/>
    <lineage>
        <taxon>Eukaryota</taxon>
        <taxon>Fungi</taxon>
        <taxon>Dikarya</taxon>
        <taxon>Basidiomycota</taxon>
        <taxon>Agaricomycotina</taxon>
        <taxon>Agaricomycetes</taxon>
        <taxon>Cantharellales</taxon>
        <taxon>Ceratobasidiaceae</taxon>
        <taxon>Rhizoctonia</taxon>
    </lineage>
</organism>
<evidence type="ECO:0000256" key="6">
    <source>
        <dbReference type="ARBA" id="ARBA00023163"/>
    </source>
</evidence>
<keyword evidence="5" id="KW-0238">DNA-binding</keyword>
<dbReference type="SUPFAM" id="SSF144232">
    <property type="entry name" value="HIT/MYND zinc finger-like"/>
    <property type="match status" value="1"/>
</dbReference>
<comment type="caution">
    <text evidence="11">The sequence shown here is derived from an EMBL/GenBank/DDBJ whole genome shotgun (WGS) entry which is preliminary data.</text>
</comment>
<dbReference type="AlphaFoldDB" id="A0A8H3CYD2"/>
<dbReference type="PANTHER" id="PTHR10237:SF1">
    <property type="entry name" value="DEFORMED EPIDERMAL AUTOREGULATORY FACTOR 1 HOMOLOG"/>
    <property type="match status" value="1"/>
</dbReference>
<dbReference type="PROSITE" id="PS50865">
    <property type="entry name" value="ZF_MYND_2"/>
    <property type="match status" value="1"/>
</dbReference>
<dbReference type="Pfam" id="PF14737">
    <property type="entry name" value="DUF4470"/>
    <property type="match status" value="1"/>
</dbReference>
<evidence type="ECO:0000256" key="7">
    <source>
        <dbReference type="ARBA" id="ARBA00023242"/>
    </source>
</evidence>
<dbReference type="EMBL" id="CAJMXA010003505">
    <property type="protein sequence ID" value="CAE6498967.1"/>
    <property type="molecule type" value="Genomic_DNA"/>
</dbReference>
<keyword evidence="1" id="KW-0479">Metal-binding</keyword>
<evidence type="ECO:0000256" key="2">
    <source>
        <dbReference type="ARBA" id="ARBA00022771"/>
    </source>
</evidence>
<dbReference type="Proteomes" id="UP000663853">
    <property type="component" value="Unassembled WGS sequence"/>
</dbReference>
<reference evidence="11" key="1">
    <citation type="submission" date="2021-01" db="EMBL/GenBank/DDBJ databases">
        <authorList>
            <person name="Kaushik A."/>
        </authorList>
    </citation>
    <scope>NUCLEOTIDE SEQUENCE</scope>
    <source>
        <strain evidence="11">AG6-10EEA</strain>
    </source>
</reference>
<dbReference type="InterPro" id="IPR024119">
    <property type="entry name" value="TF_DEAF-1"/>
</dbReference>
<dbReference type="GO" id="GO:0008270">
    <property type="term" value="F:zinc ion binding"/>
    <property type="evidence" value="ECO:0007669"/>
    <property type="project" value="UniProtKB-KW"/>
</dbReference>
<evidence type="ECO:0000256" key="1">
    <source>
        <dbReference type="ARBA" id="ARBA00022723"/>
    </source>
</evidence>
<keyword evidence="3" id="KW-0862">Zinc</keyword>
<sequence length="1180" mass="131049">MSHPPFWLTKQFFYPIGNTAAISLTQDLSPEQSEADILLLGCGDPRNILFTLYSDLVVGQGARNIDITCCDIEPAVLARNILLFSLLDQNENIDRVWDIFYHFKVDDRSSKIITQQSQILFEHAENIESWRGSRFGSFLKMSDTRTLAELRRHWKSYADFHHLPSARKNQLAKEQVQLSKSVAAKGYVASPSRSAGMLWPQAVTPVADLFRKYWETGTTFSLASDIKSATNLNPTFVYSLSGEGFNPHYGTFPAGFHLISAFAPIKSDPAGPAPSTGSVAISTSKQQFAAWCRAFREARKAESITIRFFTGDALLFSRALQQFKTTGNPSTDIFVSAYRAAQINFDGVDTGDSVATTFDVIDTSNLTDHLGLFNLLLVTHALLKEAPQSQAILYTETLLPSGKDATKSFLERIFTDVPTISMLFGIAPRPYVSNFTTHSNTHELIFSERLGQFHERVAWSDPSRGDSLSPGYNAKTISFEGDALARILYKIYDNMFANENVMSMMSSLSTTPTGLRALGEVHFHRETVGLLFQAVKRRVHLHSEDWKRVVMGFLQMCLSGGGRMIESNCYQDLCLQLHLYGVFTVDPLQPDWTTDPENRFSPRSTLFSSWPSLPPVVCVVLTVPRQRLSIFLEKPEEIGSPTLQGGLWVSGTHDNTYAAINLAWGKCITSAGSDRVVIEEDPRGQRGQSDLIVNFWASTRLVEIAGTNVSLRVKSTPLLSSMFVRKLGISLDVFGANVMDKKHVRVLTYRPALASESSRTPPPGPAHPPTKHSDKLCHAIASTPQSGRVDSLSIRFDINAKKEQESLQSGASVSASQVSACTMELKIGTQSHLLSYPYPIHGKNSKLRIARKSFYVEVVVPVSMPNDYSGYFLNPSPIINPGAYTTWNIHHVHLDRLPTLDVKNPDKVDWLNALTALQLSEEEKAIRNGDEVQKHAAINALINVKDSIHAITMNFSGLQGYRTRTIGLCEKDQGGVYVLLLIGGIKLDPASSTIVFDTAIVPLSNERMPALMPGIQKIQNTGTLVRISTVGHEVGAWKKLIPAFVERCRDWNHLPKCEYKSQGRVPLSTVYDENPICTCGQGIGFTSPEWKAPEWKDLLPFATRAAICPIFSVSYIERVVGHWSEHIKATTNKSVDKCWACGDRGKPTLLVCSRCKKARYCCSKCQKEDWKAHKGQCKAD</sequence>
<dbReference type="GO" id="GO:0005634">
    <property type="term" value="C:nucleus"/>
    <property type="evidence" value="ECO:0007669"/>
    <property type="project" value="TreeGrafter"/>
</dbReference>
<keyword evidence="7" id="KW-0539">Nucleus</keyword>
<name>A0A8H3CYD2_9AGAM</name>
<evidence type="ECO:0000256" key="3">
    <source>
        <dbReference type="ARBA" id="ARBA00022833"/>
    </source>
</evidence>
<dbReference type="GO" id="GO:0000981">
    <property type="term" value="F:DNA-binding transcription factor activity, RNA polymerase II-specific"/>
    <property type="evidence" value="ECO:0007669"/>
    <property type="project" value="TreeGrafter"/>
</dbReference>
<dbReference type="GO" id="GO:0003677">
    <property type="term" value="F:DNA binding"/>
    <property type="evidence" value="ECO:0007669"/>
    <property type="project" value="UniProtKB-KW"/>
</dbReference>
<dbReference type="Pfam" id="PF01753">
    <property type="entry name" value="zf-MYND"/>
    <property type="match status" value="1"/>
</dbReference>